<dbReference type="GO" id="GO:0008470">
    <property type="term" value="F:3-methylbutanoyl-CoA dehydrogenase activity"/>
    <property type="evidence" value="ECO:0007669"/>
    <property type="project" value="TreeGrafter"/>
</dbReference>
<dbReference type="AlphaFoldDB" id="A0A8J2TWV0"/>
<protein>
    <recommendedName>
        <fullName evidence="4">Alkylation response protein AidB-like acyl-CoA dehydrogenase</fullName>
    </recommendedName>
</protein>
<proteinExistence type="predicted"/>
<gene>
    <name evidence="2" type="ORF">GCM10011333_11370</name>
</gene>
<dbReference type="InterPro" id="IPR009100">
    <property type="entry name" value="AcylCoA_DH/oxidase_NM_dom_sf"/>
</dbReference>
<dbReference type="GO" id="GO:0050660">
    <property type="term" value="F:flavin adenine dinucleotide binding"/>
    <property type="evidence" value="ECO:0007669"/>
    <property type="project" value="InterPro"/>
</dbReference>
<dbReference type="PANTHER" id="PTHR43884">
    <property type="entry name" value="ACYL-COA DEHYDROGENASE"/>
    <property type="match status" value="1"/>
</dbReference>
<dbReference type="Gene3D" id="2.40.110.10">
    <property type="entry name" value="Butyryl-CoA Dehydrogenase, subunit A, domain 2"/>
    <property type="match status" value="1"/>
</dbReference>
<accession>A0A8J2TWV0</accession>
<feature type="compositionally biased region" description="Low complexity" evidence="1">
    <location>
        <begin position="334"/>
        <end position="352"/>
    </location>
</feature>
<feature type="compositionally biased region" description="Basic and acidic residues" evidence="1">
    <location>
        <begin position="764"/>
        <end position="777"/>
    </location>
</feature>
<dbReference type="InterPro" id="IPR037069">
    <property type="entry name" value="AcylCoA_DH/ox_N_sf"/>
</dbReference>
<feature type="region of interest" description="Disordered" evidence="1">
    <location>
        <begin position="443"/>
        <end position="495"/>
    </location>
</feature>
<dbReference type="Proteomes" id="UP000616114">
    <property type="component" value="Unassembled WGS sequence"/>
</dbReference>
<keyword evidence="3" id="KW-1185">Reference proteome</keyword>
<feature type="region of interest" description="Disordered" evidence="1">
    <location>
        <begin position="322"/>
        <end position="359"/>
    </location>
</feature>
<dbReference type="RefSeq" id="WP_188549967.1">
    <property type="nucleotide sequence ID" value="NZ_BMFY01000004.1"/>
</dbReference>
<dbReference type="EMBL" id="BMFY01000004">
    <property type="protein sequence ID" value="GGA10381.1"/>
    <property type="molecule type" value="Genomic_DNA"/>
</dbReference>
<organism evidence="2 3">
    <name type="scientific">Sediminivirga luteola</name>
    <dbReference type="NCBI Taxonomy" id="1774748"/>
    <lineage>
        <taxon>Bacteria</taxon>
        <taxon>Bacillati</taxon>
        <taxon>Actinomycetota</taxon>
        <taxon>Actinomycetes</taxon>
        <taxon>Micrococcales</taxon>
        <taxon>Brevibacteriaceae</taxon>
        <taxon>Sediminivirga</taxon>
    </lineage>
</organism>
<evidence type="ECO:0008006" key="4">
    <source>
        <dbReference type="Google" id="ProtNLM"/>
    </source>
</evidence>
<dbReference type="GO" id="GO:0016705">
    <property type="term" value="F:oxidoreductase activity, acting on paired donors, with incorporation or reduction of molecular oxygen"/>
    <property type="evidence" value="ECO:0007669"/>
    <property type="project" value="InterPro"/>
</dbReference>
<feature type="region of interest" description="Disordered" evidence="1">
    <location>
        <begin position="758"/>
        <end position="777"/>
    </location>
</feature>
<dbReference type="Gene3D" id="1.20.140.10">
    <property type="entry name" value="Butyryl-CoA Dehydrogenase, subunit A, domain 3"/>
    <property type="match status" value="1"/>
</dbReference>
<feature type="region of interest" description="Disordered" evidence="1">
    <location>
        <begin position="690"/>
        <end position="712"/>
    </location>
</feature>
<feature type="compositionally biased region" description="Low complexity" evidence="1">
    <location>
        <begin position="703"/>
        <end position="712"/>
    </location>
</feature>
<dbReference type="SUPFAM" id="SSF51679">
    <property type="entry name" value="Bacterial luciferase-like"/>
    <property type="match status" value="1"/>
</dbReference>
<dbReference type="SUPFAM" id="SSF56645">
    <property type="entry name" value="Acyl-CoA dehydrogenase NM domain-like"/>
    <property type="match status" value="1"/>
</dbReference>
<feature type="compositionally biased region" description="Basic and acidic residues" evidence="1">
    <location>
        <begin position="444"/>
        <end position="473"/>
    </location>
</feature>
<comment type="caution">
    <text evidence="2">The sequence shown here is derived from an EMBL/GenBank/DDBJ whole genome shotgun (WGS) entry which is preliminary data.</text>
</comment>
<dbReference type="Gene3D" id="1.10.540.10">
    <property type="entry name" value="Acyl-CoA dehydrogenase/oxidase, N-terminal domain"/>
    <property type="match status" value="1"/>
</dbReference>
<evidence type="ECO:0000313" key="2">
    <source>
        <dbReference type="EMBL" id="GGA10381.1"/>
    </source>
</evidence>
<name>A0A8J2TWV0_9MICO</name>
<sequence>MSTAASAPSVPGTLAERFAPAAALMRRAVRAGSSAGRPLAGDPLKERAEAVRLLAQLGFGRLRLPRAAGGLDADVPALMDLLIHLSAADSDTVQAWRTHLLVTERNLVRPGTAESSRWLGRIASGAMIGGGWTEPGGTATGTFETTLAADEAGNLRLDGRKFYSTGSLYADWLEFSAVRPGGEYVIAGVPASAPGVELRDDWTGFGQKYTASGTTVLGAVPVDPRDVVAWDTQHPALEGWQQAVLLAILAGIAQAAAETAAEALEVAARFGADLPGEDLLGRIGRISARAYGVRAVVMELARELQATHEALVNAWEAQPCESGIPGTPHSSREPGALPGAPGASVAAPSGRPVPSGTGDLSEIRRQAARDADLASAKAHSLVLPEVLAATNEAAAVTGQLGLFDRLSADRHWRNARTLGCHNPVVFKERMITDMETFGIAPGLSREERSSARQEAWTRLRQGQGKDREQKAHDGTPGTRTAVAQPRHGGQDGSGTRAALLSARATAELIADPSLLERAAGVLHDRDVRVLVLPDRPASDGTAGTAPVFDPSIAAAVLLSRLPGTAFLIRTEGIPPGELPYNFARRLATLEHLSGGAAGWWLDSQDHARDREFAITVQQLWASWPLESVATSQDAPAFADVAPIRRINRGGEFASAGPLNVPSSPQGLPVVFFSGGLQASAGDHLYADGHLGQAGPASGDAGTGEDAGTTGATGIGAEEWLAGIDAHLLTLPAGPGAGAQTPDGTLRALLGLPVPELTPLPEAAPRFDVHDDADKGAL</sequence>
<dbReference type="PANTHER" id="PTHR43884:SF12">
    <property type="entry name" value="ISOVALERYL-COA DEHYDROGENASE, MITOCHONDRIAL-RELATED"/>
    <property type="match status" value="1"/>
</dbReference>
<evidence type="ECO:0000256" key="1">
    <source>
        <dbReference type="SAM" id="MobiDB-lite"/>
    </source>
</evidence>
<dbReference type="GO" id="GO:0006552">
    <property type="term" value="P:L-leucine catabolic process"/>
    <property type="evidence" value="ECO:0007669"/>
    <property type="project" value="TreeGrafter"/>
</dbReference>
<dbReference type="InterPro" id="IPR046373">
    <property type="entry name" value="Acyl-CoA_Oxase/DH_mid-dom_sf"/>
</dbReference>
<reference evidence="2" key="2">
    <citation type="submission" date="2020-09" db="EMBL/GenBank/DDBJ databases">
        <authorList>
            <person name="Sun Q."/>
            <person name="Zhou Y."/>
        </authorList>
    </citation>
    <scope>NUCLEOTIDE SEQUENCE</scope>
    <source>
        <strain evidence="2">CGMCC 1.12785</strain>
    </source>
</reference>
<reference evidence="2" key="1">
    <citation type="journal article" date="2014" name="Int. J. Syst. Evol. Microbiol.">
        <title>Complete genome sequence of Corynebacterium casei LMG S-19264T (=DSM 44701T), isolated from a smear-ripened cheese.</title>
        <authorList>
            <consortium name="US DOE Joint Genome Institute (JGI-PGF)"/>
            <person name="Walter F."/>
            <person name="Albersmeier A."/>
            <person name="Kalinowski J."/>
            <person name="Ruckert C."/>
        </authorList>
    </citation>
    <scope>NUCLEOTIDE SEQUENCE</scope>
    <source>
        <strain evidence="2">CGMCC 1.12785</strain>
    </source>
</reference>
<dbReference type="Gene3D" id="3.20.20.30">
    <property type="entry name" value="Luciferase-like domain"/>
    <property type="match status" value="1"/>
</dbReference>
<dbReference type="InterPro" id="IPR036661">
    <property type="entry name" value="Luciferase-like_sf"/>
</dbReference>
<evidence type="ECO:0000313" key="3">
    <source>
        <dbReference type="Proteomes" id="UP000616114"/>
    </source>
</evidence>